<proteinExistence type="predicted"/>
<dbReference type="EMBL" id="BARV01021165">
    <property type="protein sequence ID" value="GAI20571.1"/>
    <property type="molecule type" value="Genomic_DNA"/>
</dbReference>
<dbReference type="PROSITE" id="PS00198">
    <property type="entry name" value="4FE4S_FER_1"/>
    <property type="match status" value="1"/>
</dbReference>
<dbReference type="InterPro" id="IPR017896">
    <property type="entry name" value="4Fe4S_Fe-S-bd"/>
</dbReference>
<comment type="caution">
    <text evidence="2">The sequence shown here is derived from an EMBL/GenBank/DDBJ whole genome shotgun (WGS) entry which is preliminary data.</text>
</comment>
<evidence type="ECO:0000313" key="2">
    <source>
        <dbReference type="EMBL" id="GAI20571.1"/>
    </source>
</evidence>
<sequence>CKGCGVCMAACPSSAIASDYFTSEQIMAEIEGVLV</sequence>
<name>X1MRC6_9ZZZZ</name>
<reference evidence="2" key="1">
    <citation type="journal article" date="2014" name="Front. Microbiol.">
        <title>High frequency of phylogenetically diverse reductive dehalogenase-homologous genes in deep subseafloor sedimentary metagenomes.</title>
        <authorList>
            <person name="Kawai M."/>
            <person name="Futagami T."/>
            <person name="Toyoda A."/>
            <person name="Takaki Y."/>
            <person name="Nishi S."/>
            <person name="Hori S."/>
            <person name="Arai W."/>
            <person name="Tsubouchi T."/>
            <person name="Morono Y."/>
            <person name="Uchiyama I."/>
            <person name="Ito T."/>
            <person name="Fujiyama A."/>
            <person name="Inagaki F."/>
            <person name="Takami H."/>
        </authorList>
    </citation>
    <scope>NUCLEOTIDE SEQUENCE</scope>
    <source>
        <strain evidence="2">Expedition CK06-06</strain>
    </source>
</reference>
<dbReference type="AlphaFoldDB" id="X1MRC6"/>
<dbReference type="Pfam" id="PF00037">
    <property type="entry name" value="Fer4"/>
    <property type="match status" value="1"/>
</dbReference>
<dbReference type="SUPFAM" id="SSF54862">
    <property type="entry name" value="4Fe-4S ferredoxins"/>
    <property type="match status" value="1"/>
</dbReference>
<gene>
    <name evidence="2" type="ORF">S06H3_35128</name>
</gene>
<accession>X1MRC6</accession>
<protein>
    <recommendedName>
        <fullName evidence="1">4Fe-4S ferredoxin-type domain-containing protein</fullName>
    </recommendedName>
</protein>
<dbReference type="PROSITE" id="PS51379">
    <property type="entry name" value="4FE4S_FER_2"/>
    <property type="match status" value="1"/>
</dbReference>
<dbReference type="InterPro" id="IPR017900">
    <property type="entry name" value="4Fe4S_Fe_S_CS"/>
</dbReference>
<dbReference type="Gene3D" id="3.30.70.20">
    <property type="match status" value="1"/>
</dbReference>
<organism evidence="2">
    <name type="scientific">marine sediment metagenome</name>
    <dbReference type="NCBI Taxonomy" id="412755"/>
    <lineage>
        <taxon>unclassified sequences</taxon>
        <taxon>metagenomes</taxon>
        <taxon>ecological metagenomes</taxon>
    </lineage>
</organism>
<feature type="non-terminal residue" evidence="2">
    <location>
        <position position="1"/>
    </location>
</feature>
<evidence type="ECO:0000259" key="1">
    <source>
        <dbReference type="PROSITE" id="PS51379"/>
    </source>
</evidence>
<feature type="domain" description="4Fe-4S ferredoxin-type" evidence="1">
    <location>
        <begin position="1"/>
        <end position="21"/>
    </location>
</feature>